<dbReference type="Pfam" id="PF08524">
    <property type="entry name" value="rRNA_processing"/>
    <property type="match status" value="1"/>
</dbReference>
<feature type="region of interest" description="Disordered" evidence="1">
    <location>
        <begin position="1"/>
        <end position="28"/>
    </location>
</feature>
<comment type="caution">
    <text evidence="2">The sequence shown here is derived from an EMBL/GenBank/DDBJ whole genome shotgun (WGS) entry which is preliminary data.</text>
</comment>
<sequence>MSESVSERDYALSESESERDYALSESEGERGYALVGECKIASMDENIKARNFKKPVTKRPGANKYKTFVGNKSEGQGFADNRKRKVQHEYLKILSKQRRQEEYQTGQQLKRNKGLTEEGSSSGTENYTTYSKSQWQSQQRKEEKAKKKTEALRKKREREDALAKYNDKKQVKNKTFCKRTRKGQPVMKNQMEYLLTKIEKQVNKT</sequence>
<feature type="region of interest" description="Disordered" evidence="1">
    <location>
        <begin position="46"/>
        <end position="166"/>
    </location>
</feature>
<dbReference type="InterPro" id="IPR013730">
    <property type="entry name" value="Fyv7/TAP26"/>
</dbReference>
<feature type="compositionally biased region" description="Polar residues" evidence="1">
    <location>
        <begin position="118"/>
        <end position="138"/>
    </location>
</feature>
<dbReference type="GO" id="GO:0005634">
    <property type="term" value="C:nucleus"/>
    <property type="evidence" value="ECO:0007669"/>
    <property type="project" value="TreeGrafter"/>
</dbReference>
<feature type="compositionally biased region" description="Basic and acidic residues" evidence="1">
    <location>
        <begin position="139"/>
        <end position="166"/>
    </location>
</feature>
<accession>A0A210PV68</accession>
<evidence type="ECO:0000256" key="1">
    <source>
        <dbReference type="SAM" id="MobiDB-lite"/>
    </source>
</evidence>
<dbReference type="AlphaFoldDB" id="A0A210PV68"/>
<protein>
    <submittedName>
        <fullName evidence="2">Thyroid transcription factor 1-associated protein 26</fullName>
    </submittedName>
</protein>
<dbReference type="STRING" id="6573.A0A210PV68"/>
<gene>
    <name evidence="2" type="ORF">KP79_PYT18072</name>
</gene>
<organism evidence="2 3">
    <name type="scientific">Mizuhopecten yessoensis</name>
    <name type="common">Japanese scallop</name>
    <name type="synonym">Patinopecten yessoensis</name>
    <dbReference type="NCBI Taxonomy" id="6573"/>
    <lineage>
        <taxon>Eukaryota</taxon>
        <taxon>Metazoa</taxon>
        <taxon>Spiralia</taxon>
        <taxon>Lophotrochozoa</taxon>
        <taxon>Mollusca</taxon>
        <taxon>Bivalvia</taxon>
        <taxon>Autobranchia</taxon>
        <taxon>Pteriomorphia</taxon>
        <taxon>Pectinida</taxon>
        <taxon>Pectinoidea</taxon>
        <taxon>Pectinidae</taxon>
        <taxon>Mizuhopecten</taxon>
    </lineage>
</organism>
<evidence type="ECO:0000313" key="3">
    <source>
        <dbReference type="Proteomes" id="UP000242188"/>
    </source>
</evidence>
<name>A0A210PV68_MIZYE</name>
<keyword evidence="3" id="KW-1185">Reference proteome</keyword>
<evidence type="ECO:0000313" key="2">
    <source>
        <dbReference type="EMBL" id="OWF40387.1"/>
    </source>
</evidence>
<reference evidence="2 3" key="1">
    <citation type="journal article" date="2017" name="Nat. Ecol. Evol.">
        <title>Scallop genome provides insights into evolution of bilaterian karyotype and development.</title>
        <authorList>
            <person name="Wang S."/>
            <person name="Zhang J."/>
            <person name="Jiao W."/>
            <person name="Li J."/>
            <person name="Xun X."/>
            <person name="Sun Y."/>
            <person name="Guo X."/>
            <person name="Huan P."/>
            <person name="Dong B."/>
            <person name="Zhang L."/>
            <person name="Hu X."/>
            <person name="Sun X."/>
            <person name="Wang J."/>
            <person name="Zhao C."/>
            <person name="Wang Y."/>
            <person name="Wang D."/>
            <person name="Huang X."/>
            <person name="Wang R."/>
            <person name="Lv J."/>
            <person name="Li Y."/>
            <person name="Zhang Z."/>
            <person name="Liu B."/>
            <person name="Lu W."/>
            <person name="Hui Y."/>
            <person name="Liang J."/>
            <person name="Zhou Z."/>
            <person name="Hou R."/>
            <person name="Li X."/>
            <person name="Liu Y."/>
            <person name="Li H."/>
            <person name="Ning X."/>
            <person name="Lin Y."/>
            <person name="Zhao L."/>
            <person name="Xing Q."/>
            <person name="Dou J."/>
            <person name="Li Y."/>
            <person name="Mao J."/>
            <person name="Guo H."/>
            <person name="Dou H."/>
            <person name="Li T."/>
            <person name="Mu C."/>
            <person name="Jiang W."/>
            <person name="Fu Q."/>
            <person name="Fu X."/>
            <person name="Miao Y."/>
            <person name="Liu J."/>
            <person name="Yu Q."/>
            <person name="Li R."/>
            <person name="Liao H."/>
            <person name="Li X."/>
            <person name="Kong Y."/>
            <person name="Jiang Z."/>
            <person name="Chourrout D."/>
            <person name="Li R."/>
            <person name="Bao Z."/>
        </authorList>
    </citation>
    <scope>NUCLEOTIDE SEQUENCE [LARGE SCALE GENOMIC DNA]</scope>
    <source>
        <strain evidence="2 3">PY_sf001</strain>
    </source>
</reference>
<proteinExistence type="predicted"/>
<dbReference type="PANTHER" id="PTHR15657">
    <property type="entry name" value="THYROID TRANSCRIPTION FACTOR 1-ASSOCIATED PROTEIN 26"/>
    <property type="match status" value="1"/>
</dbReference>
<dbReference type="OrthoDB" id="5377144at2759"/>
<dbReference type="Proteomes" id="UP000242188">
    <property type="component" value="Unassembled WGS sequence"/>
</dbReference>
<dbReference type="EMBL" id="NEDP02005470">
    <property type="protein sequence ID" value="OWF40387.1"/>
    <property type="molecule type" value="Genomic_DNA"/>
</dbReference>
<dbReference type="PANTHER" id="PTHR15657:SF1">
    <property type="entry name" value="THYROID TRANSCRIPTION FACTOR 1-ASSOCIATED PROTEIN 26"/>
    <property type="match status" value="1"/>
</dbReference>
<dbReference type="PRINTS" id="PR01854">
    <property type="entry name" value="BR22PROTEIN"/>
</dbReference>